<comment type="caution">
    <text evidence="1">The sequence shown here is derived from an EMBL/GenBank/DDBJ whole genome shotgun (WGS) entry which is preliminary data.</text>
</comment>
<protein>
    <submittedName>
        <fullName evidence="1">Uncharacterized protein</fullName>
    </submittedName>
</protein>
<evidence type="ECO:0000313" key="1">
    <source>
        <dbReference type="EMBL" id="KAI4837671.1"/>
    </source>
</evidence>
<keyword evidence="2" id="KW-1185">Reference proteome</keyword>
<evidence type="ECO:0000313" key="2">
    <source>
        <dbReference type="Proteomes" id="UP001056978"/>
    </source>
</evidence>
<proteinExistence type="predicted"/>
<dbReference type="EMBL" id="CM043778">
    <property type="protein sequence ID" value="KAI4837671.1"/>
    <property type="molecule type" value="Genomic_DNA"/>
</dbReference>
<accession>A0ACB9Y747</accession>
<name>A0ACB9Y747_PLABR</name>
<reference evidence="1" key="1">
    <citation type="submission" date="2022-06" db="EMBL/GenBank/DDBJ databases">
        <title>The First Complete Genome of the Simian Malaria Parasite Plasmodium brasilianum.</title>
        <authorList>
            <person name="Bajic M."/>
            <person name="Ravishankar S."/>
        </authorList>
    </citation>
    <scope>NUCLEOTIDE SEQUENCE</scope>
    <source>
        <strain evidence="1">Bolivian I</strain>
    </source>
</reference>
<gene>
    <name evidence="1" type="ORF">MKS88_003084</name>
</gene>
<dbReference type="Proteomes" id="UP001056978">
    <property type="component" value="Chromosome 10"/>
</dbReference>
<organism evidence="1 2">
    <name type="scientific">Plasmodium brasilianum</name>
    <dbReference type="NCBI Taxonomy" id="5824"/>
    <lineage>
        <taxon>Eukaryota</taxon>
        <taxon>Sar</taxon>
        <taxon>Alveolata</taxon>
        <taxon>Apicomplexa</taxon>
        <taxon>Aconoidasida</taxon>
        <taxon>Haemosporida</taxon>
        <taxon>Plasmodiidae</taxon>
        <taxon>Plasmodium</taxon>
        <taxon>Plasmodium (Plasmodium)</taxon>
    </lineage>
</organism>
<sequence>MNNVKDIESEMFSANNSHLITSTSNSSPLSKSLLNSLTQVFTSLMGNITSKDSLNFQRHHVYSANDYTASNIPNSSNISISNELSLENGNLTFNFFVNYLILLLPLISILLTIPIAKYLYNNTPVGTCYNKTCNYVSGDTNKNEGHFANTNIESPKVITENKTYTEHSSTTQRDTRTVDLIKTHYEEEKRNNDDNNGVSRTHTGSDISQV</sequence>